<dbReference type="PANTHER" id="PTHR43434:SF20">
    <property type="entry name" value="5'-NUCLEOTIDASE"/>
    <property type="match status" value="1"/>
</dbReference>
<reference evidence="1 2" key="1">
    <citation type="submission" date="2018-11" db="EMBL/GenBank/DDBJ databases">
        <title>Draft genome sequence of Cellulomonas takizawaensis strain TKZ-21.</title>
        <authorList>
            <person name="Yamamura H."/>
            <person name="Hayashi T."/>
            <person name="Hamada M."/>
            <person name="Serisawa Y."/>
            <person name="Matsuyama K."/>
            <person name="Nakagawa Y."/>
            <person name="Otoguro M."/>
            <person name="Yanagida F."/>
            <person name="Hayakawa M."/>
        </authorList>
    </citation>
    <scope>NUCLEOTIDE SEQUENCE [LARGE SCALE GENOMIC DNA]</scope>
    <source>
        <strain evidence="1 2">TKZ-21</strain>
    </source>
</reference>
<dbReference type="InterPro" id="IPR023198">
    <property type="entry name" value="PGP-like_dom2"/>
</dbReference>
<protein>
    <submittedName>
        <fullName evidence="1">5'-nucleotidase</fullName>
    </submittedName>
</protein>
<dbReference type="InterPro" id="IPR036412">
    <property type="entry name" value="HAD-like_sf"/>
</dbReference>
<dbReference type="InterPro" id="IPR041492">
    <property type="entry name" value="HAD_2"/>
</dbReference>
<dbReference type="PANTHER" id="PTHR43434">
    <property type="entry name" value="PHOSPHOGLYCOLATE PHOSPHATASE"/>
    <property type="match status" value="1"/>
</dbReference>
<dbReference type="Pfam" id="PF13419">
    <property type="entry name" value="HAD_2"/>
    <property type="match status" value="1"/>
</dbReference>
<proteinExistence type="predicted"/>
<evidence type="ECO:0000313" key="2">
    <source>
        <dbReference type="Proteomes" id="UP000288246"/>
    </source>
</evidence>
<dbReference type="InterPro" id="IPR050155">
    <property type="entry name" value="HAD-like_hydrolase_sf"/>
</dbReference>
<accession>A0A401UVA6</accession>
<organism evidence="1 2">
    <name type="scientific">Cellulomonas algicola</name>
    <dbReference type="NCBI Taxonomy" id="2071633"/>
    <lineage>
        <taxon>Bacteria</taxon>
        <taxon>Bacillati</taxon>
        <taxon>Actinomycetota</taxon>
        <taxon>Actinomycetes</taxon>
        <taxon>Micrococcales</taxon>
        <taxon>Cellulomonadaceae</taxon>
        <taxon>Cellulomonas</taxon>
    </lineage>
</organism>
<name>A0A401UVA6_9CELL</name>
<dbReference type="Gene3D" id="1.10.150.240">
    <property type="entry name" value="Putative phosphatase, domain 2"/>
    <property type="match status" value="1"/>
</dbReference>
<dbReference type="AlphaFoldDB" id="A0A401UVA6"/>
<dbReference type="InterPro" id="IPR023214">
    <property type="entry name" value="HAD_sf"/>
</dbReference>
<gene>
    <name evidence="1" type="ORF">CTKZ_01020</name>
</gene>
<dbReference type="GO" id="GO:0005829">
    <property type="term" value="C:cytosol"/>
    <property type="evidence" value="ECO:0007669"/>
    <property type="project" value="TreeGrafter"/>
</dbReference>
<dbReference type="SFLD" id="SFLDG01129">
    <property type="entry name" value="C1.5:_HAD__Beta-PGM__Phosphata"/>
    <property type="match status" value="1"/>
</dbReference>
<dbReference type="RefSeq" id="WP_124341094.1">
    <property type="nucleotide sequence ID" value="NZ_BHYL01000009.1"/>
</dbReference>
<dbReference type="SUPFAM" id="SSF56784">
    <property type="entry name" value="HAD-like"/>
    <property type="match status" value="1"/>
</dbReference>
<dbReference type="SFLD" id="SFLDS00003">
    <property type="entry name" value="Haloacid_Dehalogenase"/>
    <property type="match status" value="1"/>
</dbReference>
<comment type="caution">
    <text evidence="1">The sequence shown here is derived from an EMBL/GenBank/DDBJ whole genome shotgun (WGS) entry which is preliminary data.</text>
</comment>
<dbReference type="Proteomes" id="UP000288246">
    <property type="component" value="Unassembled WGS sequence"/>
</dbReference>
<dbReference type="GO" id="GO:0004713">
    <property type="term" value="F:protein tyrosine kinase activity"/>
    <property type="evidence" value="ECO:0007669"/>
    <property type="project" value="TreeGrafter"/>
</dbReference>
<sequence>MPLVLLDLDGTLLDSAPGITASVRAAYRAVGLPVPPDDVLRSFVGPPIWDSLRAHGVPADRVEEVVHAYRTAFADIGMYDATVFDGIPDVLRELRAAGLTLVVATAKPEVFARPICDRLGLADLVDGVFGAPLDETSTKADVIARALDSLADRPEAAVTLMVGDREHDVHGAAEHGVACVGVTWGYAAPGELEAAGAVAVVDSPAALRDEVLRRLVPTHHDEVASRA</sequence>
<evidence type="ECO:0000313" key="1">
    <source>
        <dbReference type="EMBL" id="GCD18540.1"/>
    </source>
</evidence>
<keyword evidence="2" id="KW-1185">Reference proteome</keyword>
<dbReference type="EMBL" id="BHYL01000009">
    <property type="protein sequence ID" value="GCD18540.1"/>
    <property type="molecule type" value="Genomic_DNA"/>
</dbReference>
<dbReference type="Gene3D" id="3.40.50.1000">
    <property type="entry name" value="HAD superfamily/HAD-like"/>
    <property type="match status" value="1"/>
</dbReference>
<dbReference type="OrthoDB" id="9776368at2"/>